<name>A0AAV7QXC0_PLEWA</name>
<organism evidence="2 3">
    <name type="scientific">Pleurodeles waltl</name>
    <name type="common">Iberian ribbed newt</name>
    <dbReference type="NCBI Taxonomy" id="8319"/>
    <lineage>
        <taxon>Eukaryota</taxon>
        <taxon>Metazoa</taxon>
        <taxon>Chordata</taxon>
        <taxon>Craniata</taxon>
        <taxon>Vertebrata</taxon>
        <taxon>Euteleostomi</taxon>
        <taxon>Amphibia</taxon>
        <taxon>Batrachia</taxon>
        <taxon>Caudata</taxon>
        <taxon>Salamandroidea</taxon>
        <taxon>Salamandridae</taxon>
        <taxon>Pleurodelinae</taxon>
        <taxon>Pleurodeles</taxon>
    </lineage>
</organism>
<dbReference type="Proteomes" id="UP001066276">
    <property type="component" value="Chromosome 6"/>
</dbReference>
<evidence type="ECO:0000256" key="1">
    <source>
        <dbReference type="SAM" id="MobiDB-lite"/>
    </source>
</evidence>
<evidence type="ECO:0000313" key="3">
    <source>
        <dbReference type="Proteomes" id="UP001066276"/>
    </source>
</evidence>
<comment type="caution">
    <text evidence="2">The sequence shown here is derived from an EMBL/GenBank/DDBJ whole genome shotgun (WGS) entry which is preliminary data.</text>
</comment>
<sequence length="140" mass="15128">MGASAEVRLLHRLGSLRRCFALSKYDWSPGRALSSRAAGGGVQTGARDRRRCSGVPVQSLASTDQVNGREEIADGGDSGPAPQLEAAAGVLFGWVGERIWAALPIWWTGSSWAAGLRNGGYQSPDRRTYSFKRKLKQVPR</sequence>
<accession>A0AAV7QXC0</accession>
<feature type="region of interest" description="Disordered" evidence="1">
    <location>
        <begin position="35"/>
        <end position="81"/>
    </location>
</feature>
<reference evidence="2" key="1">
    <citation type="journal article" date="2022" name="bioRxiv">
        <title>Sequencing and chromosome-scale assembly of the giantPleurodeles waltlgenome.</title>
        <authorList>
            <person name="Brown T."/>
            <person name="Elewa A."/>
            <person name="Iarovenko S."/>
            <person name="Subramanian E."/>
            <person name="Araus A.J."/>
            <person name="Petzold A."/>
            <person name="Susuki M."/>
            <person name="Suzuki K.-i.T."/>
            <person name="Hayashi T."/>
            <person name="Toyoda A."/>
            <person name="Oliveira C."/>
            <person name="Osipova E."/>
            <person name="Leigh N.D."/>
            <person name="Simon A."/>
            <person name="Yun M.H."/>
        </authorList>
    </citation>
    <scope>NUCLEOTIDE SEQUENCE</scope>
    <source>
        <strain evidence="2">20211129_DDA</strain>
        <tissue evidence="2">Liver</tissue>
    </source>
</reference>
<dbReference type="AlphaFoldDB" id="A0AAV7QXC0"/>
<protein>
    <submittedName>
        <fullName evidence="2">Uncharacterized protein</fullName>
    </submittedName>
</protein>
<gene>
    <name evidence="2" type="ORF">NDU88_011343</name>
</gene>
<evidence type="ECO:0000313" key="2">
    <source>
        <dbReference type="EMBL" id="KAJ1145051.1"/>
    </source>
</evidence>
<dbReference type="EMBL" id="JANPWB010000010">
    <property type="protein sequence ID" value="KAJ1145051.1"/>
    <property type="molecule type" value="Genomic_DNA"/>
</dbReference>
<proteinExistence type="predicted"/>
<keyword evidence="3" id="KW-1185">Reference proteome</keyword>